<evidence type="ECO:0000259" key="1">
    <source>
        <dbReference type="Pfam" id="PF04321"/>
    </source>
</evidence>
<evidence type="ECO:0000313" key="3">
    <source>
        <dbReference type="Proteomes" id="UP000193404"/>
    </source>
</evidence>
<organism evidence="2 3">
    <name type="scientific">Acidianus manzaensis</name>
    <dbReference type="NCBI Taxonomy" id="282676"/>
    <lineage>
        <taxon>Archaea</taxon>
        <taxon>Thermoproteota</taxon>
        <taxon>Thermoprotei</taxon>
        <taxon>Sulfolobales</taxon>
        <taxon>Sulfolobaceae</taxon>
        <taxon>Acidianus</taxon>
    </lineage>
</organism>
<dbReference type="Proteomes" id="UP000193404">
    <property type="component" value="Chromosome"/>
</dbReference>
<name>A0A1W6K383_9CREN</name>
<dbReference type="AlphaFoldDB" id="A0A1W6K383"/>
<dbReference type="EMBL" id="CP020477">
    <property type="protein sequence ID" value="ARM76957.1"/>
    <property type="molecule type" value="Genomic_DNA"/>
</dbReference>
<dbReference type="KEGG" id="aman:B6F84_13650"/>
<dbReference type="GeneID" id="41591984"/>
<reference evidence="2 3" key="1">
    <citation type="submission" date="2017-03" db="EMBL/GenBank/DDBJ databases">
        <title>Sulfur activation and transportation mechanism of thermophilic Archaea Acidianus manzaensis YN-25.</title>
        <authorList>
            <person name="Ma Y."/>
            <person name="Yang Y."/>
            <person name="Xia J."/>
        </authorList>
    </citation>
    <scope>NUCLEOTIDE SEQUENCE [LARGE SCALE GENOMIC DNA]</scope>
    <source>
        <strain evidence="2 3">YN-25</strain>
    </source>
</reference>
<feature type="domain" description="RmlD-like substrate binding" evidence="1">
    <location>
        <begin position="2"/>
        <end position="281"/>
    </location>
</feature>
<dbReference type="OrthoDB" id="4907at2157"/>
<dbReference type="STRING" id="282676.B6F84_13650"/>
<dbReference type="Gene3D" id="3.40.50.720">
    <property type="entry name" value="NAD(P)-binding Rossmann-like Domain"/>
    <property type="match status" value="1"/>
</dbReference>
<dbReference type="PANTHER" id="PTHR10491">
    <property type="entry name" value="DTDP-4-DEHYDRORHAMNOSE REDUCTASE"/>
    <property type="match status" value="1"/>
</dbReference>
<dbReference type="SUPFAM" id="SSF51735">
    <property type="entry name" value="NAD(P)-binding Rossmann-fold domains"/>
    <property type="match status" value="1"/>
</dbReference>
<dbReference type="CDD" id="cd05254">
    <property type="entry name" value="dTDP_HR_like_SDR_e"/>
    <property type="match status" value="1"/>
</dbReference>
<gene>
    <name evidence="2" type="ORF">B6F84_13650</name>
</gene>
<dbReference type="Pfam" id="PF04321">
    <property type="entry name" value="RmlD_sub_bind"/>
    <property type="match status" value="1"/>
</dbReference>
<sequence>MILVTGAGGLLGKKLVKVFDDDVVGVYYKSKPETSRYLSLDLSSLNIKAIEDLSPDVIIHAAALTDVDKCEKDPGLARLLNVDVTREISKVAERINAYLVYISTDYVFDGKRGNYREDDEASPINVYGLTKFEGEKEVMRFSSNYLIVRTSTPYGSNPASGKDNFALWLLRKLKNGEKVRIVSDQVTSPTLNTNFALMLKECVEKKVKGIIHLAGASPLSRYDFSVLLARTFNLDEGLISPASSSEMNWIAKRPMNSSLNVEKAMMLENKPLKIEDALKTLKKEIEENENSEII</sequence>
<dbReference type="RefSeq" id="WP_148692751.1">
    <property type="nucleotide sequence ID" value="NZ_CP020477.1"/>
</dbReference>
<evidence type="ECO:0000313" key="2">
    <source>
        <dbReference type="EMBL" id="ARM76957.1"/>
    </source>
</evidence>
<protein>
    <submittedName>
        <fullName evidence="2">dTDP-4-dehydrorhamnose reductase</fullName>
    </submittedName>
</protein>
<dbReference type="InterPro" id="IPR036291">
    <property type="entry name" value="NAD(P)-bd_dom_sf"/>
</dbReference>
<dbReference type="NCBIfam" id="TIGR01214">
    <property type="entry name" value="rmlD"/>
    <property type="match status" value="1"/>
</dbReference>
<dbReference type="InterPro" id="IPR005913">
    <property type="entry name" value="dTDP_dehydrorham_reduct"/>
</dbReference>
<accession>A0A1W6K383</accession>
<dbReference type="PANTHER" id="PTHR10491:SF4">
    <property type="entry name" value="METHIONINE ADENOSYLTRANSFERASE 2 SUBUNIT BETA"/>
    <property type="match status" value="1"/>
</dbReference>
<proteinExistence type="predicted"/>
<dbReference type="Gene3D" id="3.90.25.10">
    <property type="entry name" value="UDP-galactose 4-epimerase, domain 1"/>
    <property type="match status" value="1"/>
</dbReference>
<keyword evidence="3" id="KW-1185">Reference proteome</keyword>
<dbReference type="InterPro" id="IPR029903">
    <property type="entry name" value="RmlD-like-bd"/>
</dbReference>